<accession>A0A545STJ1</accession>
<dbReference type="PANTHER" id="PTHR33451">
    <property type="entry name" value="MALATE-2H(+)/NA(+)-LACTATE ANTIPORTER"/>
    <property type="match status" value="1"/>
</dbReference>
<feature type="transmembrane region" description="Helical" evidence="9">
    <location>
        <begin position="146"/>
        <end position="172"/>
    </location>
</feature>
<keyword evidence="7 9" id="KW-0472">Membrane</keyword>
<dbReference type="InterPro" id="IPR004770">
    <property type="entry name" value="Na/H_antiport_NhaC"/>
</dbReference>
<dbReference type="GO" id="GO:0005886">
    <property type="term" value="C:plasma membrane"/>
    <property type="evidence" value="ECO:0007669"/>
    <property type="project" value="UniProtKB-SubCell"/>
</dbReference>
<feature type="transmembrane region" description="Helical" evidence="9">
    <location>
        <begin position="243"/>
        <end position="262"/>
    </location>
</feature>
<dbReference type="EMBL" id="VHSG01000028">
    <property type="protein sequence ID" value="TQV68279.1"/>
    <property type="molecule type" value="Genomic_DNA"/>
</dbReference>
<comment type="caution">
    <text evidence="11">The sequence shown here is derived from an EMBL/GenBank/DDBJ whole genome shotgun (WGS) entry which is preliminary data.</text>
</comment>
<evidence type="ECO:0000313" key="11">
    <source>
        <dbReference type="EMBL" id="TQV68279.1"/>
    </source>
</evidence>
<feature type="transmembrane region" description="Helical" evidence="9">
    <location>
        <begin position="17"/>
        <end position="35"/>
    </location>
</feature>
<reference evidence="11 12" key="1">
    <citation type="submission" date="2019-06" db="EMBL/GenBank/DDBJ databases">
        <title>Whole genome sequence for Cellvibrionaceae sp. R142.</title>
        <authorList>
            <person name="Wang G."/>
        </authorList>
    </citation>
    <scope>NUCLEOTIDE SEQUENCE [LARGE SCALE GENOMIC DNA]</scope>
    <source>
        <strain evidence="11 12">R142</strain>
    </source>
</reference>
<dbReference type="PANTHER" id="PTHR33451:SF3">
    <property type="entry name" value="MALATE-2H(+)_NA(+)-LACTATE ANTIPORTER"/>
    <property type="match status" value="1"/>
</dbReference>
<dbReference type="GO" id="GO:0015297">
    <property type="term" value="F:antiporter activity"/>
    <property type="evidence" value="ECO:0007669"/>
    <property type="project" value="UniProtKB-KW"/>
</dbReference>
<dbReference type="OrthoDB" id="9762978at2"/>
<sequence length="494" mass="51957">MPPEPESSAPVPSLTDALIPLITLVVLLALSVKLYGADSSYGANQIVLLLCACLAAAVGMKNGASWDEMQEGMVHGIGLAFKAILILLTVGSLIGSWILAGVVPAMIYYGLQIFTPDLFYATACFICALVGISIGSSWTVAGTLGIGLMGIAGGLGLSPMITAGAIISGAYFGDKLSPLSDTTNLAAAITGNELFQHIRHMLWTTLPSIAVAFVAFLVLGAGVEARSSSVEVEQVLAALKQNFSIGWYLLIPLVILLVMAYLRVPAFPTLIFGSLVGCLFAAVFQQPAVVTLAGADSLAYPLQVLKGVWYSLFDGYKADTDNAVVNELLSKGGMSSMMNTIWLIISAMAFGGVMERTGSLQKIVTATLAGVRSTASLIATTVATCFGMNAMAGDQYMAIILPGRMLREKFAEQGLQTINLSRTLEDAGTLTSVLIPWNTCGAFMSATLGIATWHYAPYAIFNYVCPLIAIAYGVANVRLPRTSTPPPSEVPERA</sequence>
<feature type="transmembrane region" description="Helical" evidence="9">
    <location>
        <begin position="269"/>
        <end position="288"/>
    </location>
</feature>
<dbReference type="Pfam" id="PF03553">
    <property type="entry name" value="Na_H_antiporter"/>
    <property type="match status" value="1"/>
</dbReference>
<evidence type="ECO:0000256" key="9">
    <source>
        <dbReference type="SAM" id="Phobius"/>
    </source>
</evidence>
<dbReference type="NCBIfam" id="TIGR00931">
    <property type="entry name" value="antiport_nhaC"/>
    <property type="match status" value="1"/>
</dbReference>
<evidence type="ECO:0000256" key="4">
    <source>
        <dbReference type="ARBA" id="ARBA00022475"/>
    </source>
</evidence>
<protein>
    <submittedName>
        <fullName evidence="11">Na+/H+ antiporter NhaC</fullName>
    </submittedName>
</protein>
<proteinExistence type="inferred from homology"/>
<keyword evidence="2" id="KW-0813">Transport</keyword>
<feature type="transmembrane region" description="Helical" evidence="9">
    <location>
        <begin position="47"/>
        <end position="64"/>
    </location>
</feature>
<evidence type="ECO:0000256" key="6">
    <source>
        <dbReference type="ARBA" id="ARBA00022989"/>
    </source>
</evidence>
<dbReference type="InterPro" id="IPR052180">
    <property type="entry name" value="NhaC_Na-H+_Antiporter"/>
</dbReference>
<evidence type="ECO:0000256" key="3">
    <source>
        <dbReference type="ARBA" id="ARBA00022449"/>
    </source>
</evidence>
<keyword evidence="6 9" id="KW-1133">Transmembrane helix</keyword>
<evidence type="ECO:0000256" key="5">
    <source>
        <dbReference type="ARBA" id="ARBA00022692"/>
    </source>
</evidence>
<keyword evidence="5 9" id="KW-0812">Transmembrane</keyword>
<evidence type="ECO:0000259" key="10">
    <source>
        <dbReference type="Pfam" id="PF03553"/>
    </source>
</evidence>
<evidence type="ECO:0000313" key="12">
    <source>
        <dbReference type="Proteomes" id="UP000319732"/>
    </source>
</evidence>
<keyword evidence="3" id="KW-0050">Antiport</keyword>
<feature type="transmembrane region" description="Helical" evidence="9">
    <location>
        <begin position="118"/>
        <end position="140"/>
    </location>
</feature>
<evidence type="ECO:0000256" key="2">
    <source>
        <dbReference type="ARBA" id="ARBA00022448"/>
    </source>
</evidence>
<feature type="transmembrane region" description="Helical" evidence="9">
    <location>
        <begin position="202"/>
        <end position="223"/>
    </location>
</feature>
<feature type="domain" description="Na+/H+ antiporter NhaC-like C-terminal" evidence="10">
    <location>
        <begin position="169"/>
        <end position="476"/>
    </location>
</feature>
<comment type="subcellular location">
    <subcellularLocation>
        <location evidence="1">Cell membrane</location>
        <topology evidence="1">Multi-pass membrane protein</topology>
    </subcellularLocation>
</comment>
<dbReference type="Proteomes" id="UP000319732">
    <property type="component" value="Unassembled WGS sequence"/>
</dbReference>
<comment type="similarity">
    <text evidence="8">Belongs to the NhaC Na(+)/H(+) (TC 2.A.35) antiporter family.</text>
</comment>
<keyword evidence="4" id="KW-1003">Cell membrane</keyword>
<keyword evidence="12" id="KW-1185">Reference proteome</keyword>
<evidence type="ECO:0000256" key="7">
    <source>
        <dbReference type="ARBA" id="ARBA00023136"/>
    </source>
</evidence>
<feature type="transmembrane region" description="Helical" evidence="9">
    <location>
        <begin position="336"/>
        <end position="354"/>
    </location>
</feature>
<evidence type="ECO:0000256" key="8">
    <source>
        <dbReference type="ARBA" id="ARBA00038435"/>
    </source>
</evidence>
<organism evidence="11 12">
    <name type="scientific">Exilibacterium tricleocarpae</name>
    <dbReference type="NCBI Taxonomy" id="2591008"/>
    <lineage>
        <taxon>Bacteria</taxon>
        <taxon>Pseudomonadati</taxon>
        <taxon>Pseudomonadota</taxon>
        <taxon>Gammaproteobacteria</taxon>
        <taxon>Cellvibrionales</taxon>
        <taxon>Cellvibrionaceae</taxon>
        <taxon>Exilibacterium</taxon>
    </lineage>
</organism>
<gene>
    <name evidence="11" type="primary">nhaC</name>
    <name evidence="11" type="ORF">FKG94_23590</name>
</gene>
<evidence type="ECO:0000256" key="1">
    <source>
        <dbReference type="ARBA" id="ARBA00004651"/>
    </source>
</evidence>
<dbReference type="AlphaFoldDB" id="A0A545STJ1"/>
<dbReference type="RefSeq" id="WP_142929411.1">
    <property type="nucleotide sequence ID" value="NZ_ML660106.1"/>
</dbReference>
<dbReference type="InterPro" id="IPR018461">
    <property type="entry name" value="Na/H_Antiport_NhaC-like_C"/>
</dbReference>
<name>A0A545STJ1_9GAMM</name>
<feature type="transmembrane region" description="Helical" evidence="9">
    <location>
        <begin position="84"/>
        <end position="111"/>
    </location>
</feature>